<organism evidence="1 2">
    <name type="scientific">Levilactobacillus brevis (strain ATCC 367 / BCRC 12310 / CIP 105137 / JCM 1170 / LMG 11437 / NCIMB 947 / NCTC 947)</name>
    <name type="common">Lactobacillus brevis</name>
    <dbReference type="NCBI Taxonomy" id="387344"/>
    <lineage>
        <taxon>Bacteria</taxon>
        <taxon>Bacillati</taxon>
        <taxon>Bacillota</taxon>
        <taxon>Bacilli</taxon>
        <taxon>Lactobacillales</taxon>
        <taxon>Lactobacillaceae</taxon>
        <taxon>Levilactobacillus</taxon>
    </lineage>
</organism>
<dbReference type="AlphaFoldDB" id="Q03PB2"/>
<keyword evidence="2" id="KW-1185">Reference proteome</keyword>
<dbReference type="Proteomes" id="UP000001652">
    <property type="component" value="Chromosome"/>
</dbReference>
<evidence type="ECO:0000313" key="1">
    <source>
        <dbReference type="EMBL" id="ABJ64960.1"/>
    </source>
</evidence>
<reference evidence="1 2" key="1">
    <citation type="journal article" date="2006" name="Proc. Natl. Acad. Sci. U.S.A.">
        <title>Comparative genomics of the lactic acid bacteria.</title>
        <authorList>
            <person name="Makarova K."/>
            <person name="Slesarev A."/>
            <person name="Wolf Y."/>
            <person name="Sorokin A."/>
            <person name="Mirkin B."/>
            <person name="Koonin E."/>
            <person name="Pavlov A."/>
            <person name="Pavlova N."/>
            <person name="Karamychev V."/>
            <person name="Polouchine N."/>
            <person name="Shakhova V."/>
            <person name="Grigoriev I."/>
            <person name="Lou Y."/>
            <person name="Rohksar D."/>
            <person name="Lucas S."/>
            <person name="Huang K."/>
            <person name="Goodstein D.M."/>
            <person name="Hawkins T."/>
            <person name="Plengvidhya V."/>
            <person name="Welker D."/>
            <person name="Hughes J."/>
            <person name="Goh Y."/>
            <person name="Benson A."/>
            <person name="Baldwin K."/>
            <person name="Lee J.H."/>
            <person name="Diaz-Muniz I."/>
            <person name="Dosti B."/>
            <person name="Smeianov V."/>
            <person name="Wechter W."/>
            <person name="Barabote R."/>
            <person name="Lorca G."/>
            <person name="Altermann E."/>
            <person name="Barrangou R."/>
            <person name="Ganesan B."/>
            <person name="Xie Y."/>
            <person name="Rawsthorne H."/>
            <person name="Tamir D."/>
            <person name="Parker C."/>
            <person name="Breidt F."/>
            <person name="Broadbent J."/>
            <person name="Hutkins R."/>
            <person name="O'Sullivan D."/>
            <person name="Steele J."/>
            <person name="Unlu G."/>
            <person name="Saier M."/>
            <person name="Klaenhammer T."/>
            <person name="Richardson P."/>
            <person name="Kozyavkin S."/>
            <person name="Weimer B."/>
            <person name="Mills D."/>
        </authorList>
    </citation>
    <scope>NUCLEOTIDE SEQUENCE [LARGE SCALE GENOMIC DNA]</scope>
    <source>
        <strain evidence="2">ATCC 367 / BCRC 12310 / CIP 105137 / JCM 1170 / LMG 11437 / NCIMB 947 / NCTC 947</strain>
    </source>
</reference>
<sequence length="34" mass="3722">MLLGVSVMLRAIGKLAIDLAKAYLIYKKATSIKK</sequence>
<dbReference type="EMBL" id="CP000416">
    <property type="protein sequence ID" value="ABJ64960.1"/>
    <property type="molecule type" value="Genomic_DNA"/>
</dbReference>
<evidence type="ECO:0000313" key="2">
    <source>
        <dbReference type="Proteomes" id="UP000001652"/>
    </source>
</evidence>
<name>Q03PB2_LEVBA</name>
<dbReference type="HOGENOM" id="CLU_3374320_0_0_9"/>
<gene>
    <name evidence="1" type="ordered locus">LVIS_1900</name>
</gene>
<protein>
    <submittedName>
        <fullName evidence="1">Uncharacterized protein</fullName>
    </submittedName>
</protein>
<accession>Q03PB2</accession>
<proteinExistence type="predicted"/>
<dbReference type="KEGG" id="lbr:LVIS_1900"/>